<evidence type="ECO:0000313" key="3">
    <source>
        <dbReference type="Proteomes" id="UP000246073"/>
    </source>
</evidence>
<dbReference type="InterPro" id="IPR001455">
    <property type="entry name" value="TusA-like"/>
</dbReference>
<dbReference type="Gene3D" id="3.30.110.40">
    <property type="entry name" value="TusA-like domain"/>
    <property type="match status" value="1"/>
</dbReference>
<organism evidence="2 3">
    <name type="scientific">Ochrobactrum soli</name>
    <dbReference type="NCBI Taxonomy" id="2448455"/>
    <lineage>
        <taxon>Bacteria</taxon>
        <taxon>Pseudomonadati</taxon>
        <taxon>Pseudomonadota</taxon>
        <taxon>Alphaproteobacteria</taxon>
        <taxon>Hyphomicrobiales</taxon>
        <taxon>Brucellaceae</taxon>
        <taxon>Brucella/Ochrobactrum group</taxon>
        <taxon>Ochrobactrum</taxon>
    </lineage>
</organism>
<dbReference type="InterPro" id="IPR036868">
    <property type="entry name" value="TusA-like_sf"/>
</dbReference>
<name>A0A2P9HRA5_9HYPH</name>
<dbReference type="Proteomes" id="UP000246073">
    <property type="component" value="Unassembled WGS sequence"/>
</dbReference>
<dbReference type="SUPFAM" id="SSF64307">
    <property type="entry name" value="SirA-like"/>
    <property type="match status" value="1"/>
</dbReference>
<proteinExistence type="predicted"/>
<reference evidence="3" key="1">
    <citation type="submission" date="2017-12" db="EMBL/GenBank/DDBJ databases">
        <authorList>
            <person name="Diaz M."/>
        </authorList>
    </citation>
    <scope>NUCLEOTIDE SEQUENCE [LARGE SCALE GENOMIC DNA]</scope>
    <source>
        <strain evidence="3">FI11154</strain>
    </source>
</reference>
<gene>
    <name evidence="2" type="ORF">OHAE_2496</name>
</gene>
<feature type="domain" description="UPF0033" evidence="1">
    <location>
        <begin position="1"/>
        <end position="56"/>
    </location>
</feature>
<dbReference type="EMBL" id="OOFM01000005">
    <property type="protein sequence ID" value="SPL66629.1"/>
    <property type="molecule type" value="Genomic_DNA"/>
</dbReference>
<evidence type="ECO:0000259" key="1">
    <source>
        <dbReference type="Pfam" id="PF01206"/>
    </source>
</evidence>
<dbReference type="AlphaFoldDB" id="A0A2P9HRA5"/>
<evidence type="ECO:0000313" key="2">
    <source>
        <dbReference type="EMBL" id="SPL66629.1"/>
    </source>
</evidence>
<sequence>MKTRHRLEKMPSGAYLWVEATDPLSGIDLPHFCAQEGHALIEHERSETVQRFLIRKK</sequence>
<protein>
    <submittedName>
        <fullName evidence="2">tRNA 5-methylaminomethyl-2-thiouridine synthase TusA</fullName>
    </submittedName>
</protein>
<dbReference type="Pfam" id="PF01206">
    <property type="entry name" value="TusA"/>
    <property type="match status" value="1"/>
</dbReference>
<dbReference type="CDD" id="cd00291">
    <property type="entry name" value="SirA_YedF_YeeD"/>
    <property type="match status" value="1"/>
</dbReference>
<accession>A0A2P9HRA5</accession>